<feature type="binding site" evidence="19">
    <location>
        <position position="243"/>
    </location>
    <ligand>
        <name>Zn(2+)</name>
        <dbReference type="ChEBI" id="CHEBI:29105"/>
        <label>1</label>
    </ligand>
</feature>
<dbReference type="Pfam" id="PF00173">
    <property type="entry name" value="Cyt-b5"/>
    <property type="match status" value="1"/>
</dbReference>
<comment type="similarity">
    <text evidence="4 18">Belongs to the sterol desaturase family. SCS7 subfamily.</text>
</comment>
<evidence type="ECO:0000256" key="6">
    <source>
        <dbReference type="ARBA" id="ARBA00022617"/>
    </source>
</evidence>
<sequence>MTTQHTFESLHEVQDVMQKENKSLVVFENIVYDVTEYMGTHPGGSEFIENELGTHIDEKFEEAEHTKSARKLFKDIPSLGKMKTNDETDVGSDDNLQAGAASHMDGGSSLGCTREFDYSKGLFKQMWDCDWSFEEYYVFINEPKVLVNPVRNLKLFDGYFSFLEIVTMTPWWLIPLFWVPIIVYLFNSVAEHFTSEQQAGLFAFGFVYWTFAEYFIHRFIFHVEDLGIFPRNTKIYAIHFLTHGIHHAFPQDKYRLVFPPTLGVPLFACVLFTPAYLLFGIEFASMFTAGSLAGYVIYDIVHYFLHFCNPMQGYWRQLKVFHMQHHYKNGSLGFGVSSRFWDVFFDTDIETDMKPMLK</sequence>
<dbReference type="InterPro" id="IPR014430">
    <property type="entry name" value="Scs7"/>
</dbReference>
<protein>
    <recommendedName>
        <fullName evidence="18">Fatty acid 2-hydroxylase</fullName>
        <ecNumber evidence="18">1.-.-.-</ecNumber>
    </recommendedName>
</protein>
<comment type="cofactor">
    <cofactor evidence="18 19">
        <name>Zn(2+)</name>
        <dbReference type="ChEBI" id="CHEBI:29105"/>
    </cofactor>
    <text evidence="18 19">Binds 2 Zn(2+) ions per subunit that likely form a catalytic dimetal center.</text>
</comment>
<dbReference type="Gene3D" id="3.10.120.10">
    <property type="entry name" value="Cytochrome b5-like heme/steroid binding domain"/>
    <property type="match status" value="1"/>
</dbReference>
<evidence type="ECO:0000256" key="7">
    <source>
        <dbReference type="ARBA" id="ARBA00022692"/>
    </source>
</evidence>
<evidence type="ECO:0000256" key="16">
    <source>
        <dbReference type="ARBA" id="ARBA00023136"/>
    </source>
</evidence>
<feature type="binding site" evidence="19">
    <location>
        <position position="302"/>
    </location>
    <ligand>
        <name>Zn(2+)</name>
        <dbReference type="ChEBI" id="CHEBI:29105"/>
        <label>1</label>
    </ligand>
</feature>
<proteinExistence type="inferred from homology"/>
<keyword evidence="12 21" id="KW-1133">Transmembrane helix</keyword>
<dbReference type="Pfam" id="PF04116">
    <property type="entry name" value="FA_hydroxylase"/>
    <property type="match status" value="1"/>
</dbReference>
<feature type="binding site" evidence="19">
    <location>
        <position position="322"/>
    </location>
    <ligand>
        <name>Zn(2+)</name>
        <dbReference type="ChEBI" id="CHEBI:29105"/>
        <label>1</label>
    </ligand>
</feature>
<comment type="subcellular location">
    <subcellularLocation>
        <location evidence="1">Endoplasmic reticulum membrane</location>
        <topology evidence="1">Multi-pass membrane protein</topology>
    </subcellularLocation>
</comment>
<dbReference type="InterPro" id="IPR001199">
    <property type="entry name" value="Cyt_B5-like_heme/steroid-bd"/>
</dbReference>
<dbReference type="EC" id="1.-.-.-" evidence="18"/>
<keyword evidence="9 18" id="KW-0256">Endoplasmic reticulum</keyword>
<keyword evidence="8 18" id="KW-0479">Metal-binding</keyword>
<feature type="binding site" evidence="19">
    <location>
        <position position="247"/>
    </location>
    <ligand>
        <name>Zn(2+)</name>
        <dbReference type="ChEBI" id="CHEBI:29105"/>
        <label>1</label>
    </ligand>
</feature>
<name>A0A7S3MVI9_9SPIT</name>
<dbReference type="SMART" id="SM01117">
    <property type="entry name" value="Cyt-b5"/>
    <property type="match status" value="1"/>
</dbReference>
<evidence type="ECO:0000256" key="14">
    <source>
        <dbReference type="ARBA" id="ARBA00023004"/>
    </source>
</evidence>
<dbReference type="GO" id="GO:0080132">
    <property type="term" value="F:fatty acid 2-hydroxylase activity"/>
    <property type="evidence" value="ECO:0007669"/>
    <property type="project" value="InterPro"/>
</dbReference>
<evidence type="ECO:0000256" key="5">
    <source>
        <dbReference type="ARBA" id="ARBA00022516"/>
    </source>
</evidence>
<comment type="cofactor">
    <cofactor evidence="20">
        <name>Fe cation</name>
        <dbReference type="ChEBI" id="CHEBI:24875"/>
    </cofactor>
</comment>
<comment type="function">
    <text evidence="18">Catalyzes stereospecific hydroxylation of free fatty acids at the C-2 position to produce (R)-2-hydroxy fatty acids, which are building blocks of sphingolipids and glycosphingolipids common in neural tissue and epidermis. Plays an essential role in the synthesis of galactosphingolipids of the myelin sheath. Responsible for the synthesis of sphingolipids and glycosphingolipids involved in the formation of epidermal lamellar bodies critical for skin permeability barrier. Participates in the synthesis of glycosphingolipids and a fraction of type II wax diesters in sebaceous gland, specifically regulating hair follicle homeostasis. Involved in the synthesis of sphingolipids of plasma membrane rafts, controlling lipid raft mobility and trafficking of raft-associated proteins.</text>
</comment>
<organism evidence="23">
    <name type="scientific">Strombidium inclinatum</name>
    <dbReference type="NCBI Taxonomy" id="197538"/>
    <lineage>
        <taxon>Eukaryota</taxon>
        <taxon>Sar</taxon>
        <taxon>Alveolata</taxon>
        <taxon>Ciliophora</taxon>
        <taxon>Intramacronucleata</taxon>
        <taxon>Spirotrichea</taxon>
        <taxon>Oligotrichia</taxon>
        <taxon>Strombidiidae</taxon>
        <taxon>Strombidium</taxon>
    </lineage>
</organism>
<evidence type="ECO:0000256" key="3">
    <source>
        <dbReference type="ARBA" id="ARBA00005189"/>
    </source>
</evidence>
<comment type="pathway">
    <text evidence="3">Lipid metabolism.</text>
</comment>
<evidence type="ECO:0000256" key="18">
    <source>
        <dbReference type="PIRNR" id="PIRNR005149"/>
    </source>
</evidence>
<dbReference type="InterPro" id="IPR036400">
    <property type="entry name" value="Cyt_B5-like_heme/steroid_sf"/>
</dbReference>
<reference evidence="23" key="1">
    <citation type="submission" date="2021-01" db="EMBL/GenBank/DDBJ databases">
        <authorList>
            <person name="Corre E."/>
            <person name="Pelletier E."/>
            <person name="Niang G."/>
            <person name="Scheremetjew M."/>
            <person name="Finn R."/>
            <person name="Kale V."/>
            <person name="Holt S."/>
            <person name="Cochrane G."/>
            <person name="Meng A."/>
            <person name="Brown T."/>
            <person name="Cohen L."/>
        </authorList>
    </citation>
    <scope>NUCLEOTIDE SEQUENCE</scope>
    <source>
        <strain evidence="23">S3</strain>
    </source>
</reference>
<feature type="transmembrane region" description="Helical" evidence="21">
    <location>
        <begin position="159"/>
        <end position="186"/>
    </location>
</feature>
<evidence type="ECO:0000256" key="9">
    <source>
        <dbReference type="ARBA" id="ARBA00022824"/>
    </source>
</evidence>
<dbReference type="PROSITE" id="PS50255">
    <property type="entry name" value="CYTOCHROME_B5_2"/>
    <property type="match status" value="1"/>
</dbReference>
<keyword evidence="15 18" id="KW-0443">Lipid metabolism</keyword>
<evidence type="ECO:0000256" key="11">
    <source>
        <dbReference type="ARBA" id="ARBA00022833"/>
    </source>
</evidence>
<dbReference type="InterPro" id="IPR006694">
    <property type="entry name" value="Fatty_acid_hydroxylase"/>
</dbReference>
<dbReference type="PROSITE" id="PS00191">
    <property type="entry name" value="CYTOCHROME_B5_1"/>
    <property type="match status" value="1"/>
</dbReference>
<evidence type="ECO:0000256" key="21">
    <source>
        <dbReference type="SAM" id="Phobius"/>
    </source>
</evidence>
<feature type="transmembrane region" description="Helical" evidence="21">
    <location>
        <begin position="283"/>
        <end position="305"/>
    </location>
</feature>
<accession>A0A7S3MVI9</accession>
<feature type="binding site" description="axial binding residue" evidence="20">
    <location>
        <position position="65"/>
    </location>
    <ligand>
        <name>heme</name>
        <dbReference type="ChEBI" id="CHEBI:30413"/>
    </ligand>
    <ligandPart>
        <name>Fe</name>
        <dbReference type="ChEBI" id="CHEBI:18248"/>
    </ligandPart>
</feature>
<dbReference type="PANTHER" id="PTHR12863:SF1">
    <property type="entry name" value="FATTY ACID 2-HYDROXYLASE"/>
    <property type="match status" value="1"/>
</dbReference>
<dbReference type="SUPFAM" id="SSF55856">
    <property type="entry name" value="Cytochrome b5-like heme/steroid binding domain"/>
    <property type="match status" value="1"/>
</dbReference>
<feature type="binding site" evidence="19">
    <location>
        <position position="326"/>
    </location>
    <ligand>
        <name>Zn(2+)</name>
        <dbReference type="ChEBI" id="CHEBI:29105"/>
        <label>2</label>
    </ligand>
</feature>
<evidence type="ECO:0000256" key="8">
    <source>
        <dbReference type="ARBA" id="ARBA00022723"/>
    </source>
</evidence>
<feature type="binding site" evidence="19">
    <location>
        <position position="217"/>
    </location>
    <ligand>
        <name>Zn(2+)</name>
        <dbReference type="ChEBI" id="CHEBI:29105"/>
        <label>1</label>
    </ligand>
</feature>
<evidence type="ECO:0000313" key="23">
    <source>
        <dbReference type="EMBL" id="CAE0323954.1"/>
    </source>
</evidence>
<feature type="binding site" description="axial binding residue" evidence="20">
    <location>
        <position position="41"/>
    </location>
    <ligand>
        <name>heme</name>
        <dbReference type="ChEBI" id="CHEBI:30413"/>
    </ligand>
    <ligandPart>
        <name>Fe</name>
        <dbReference type="ChEBI" id="CHEBI:18248"/>
    </ligandPart>
</feature>
<feature type="transmembrane region" description="Helical" evidence="21">
    <location>
        <begin position="198"/>
        <end position="216"/>
    </location>
</feature>
<dbReference type="AlphaFoldDB" id="A0A7S3MVI9"/>
<evidence type="ECO:0000256" key="1">
    <source>
        <dbReference type="ARBA" id="ARBA00004477"/>
    </source>
</evidence>
<keyword evidence="17 18" id="KW-0275">Fatty acid biosynthesis</keyword>
<feature type="binding site" evidence="19">
    <location>
        <position position="222"/>
    </location>
    <ligand>
        <name>Zn(2+)</name>
        <dbReference type="ChEBI" id="CHEBI:29105"/>
        <label>1</label>
    </ligand>
</feature>
<dbReference type="GO" id="GO:0020037">
    <property type="term" value="F:heme binding"/>
    <property type="evidence" value="ECO:0007669"/>
    <property type="project" value="InterPro"/>
</dbReference>
<dbReference type="InterPro" id="IPR018506">
    <property type="entry name" value="Cyt_B5_heme-BS"/>
</dbReference>
<evidence type="ECO:0000256" key="4">
    <source>
        <dbReference type="ARBA" id="ARBA00005747"/>
    </source>
</evidence>
<feature type="domain" description="Cytochrome b5 heme-binding" evidence="22">
    <location>
        <begin position="1"/>
        <end position="83"/>
    </location>
</feature>
<evidence type="ECO:0000256" key="20">
    <source>
        <dbReference type="PIRSR" id="PIRSR005149-50"/>
    </source>
</evidence>
<evidence type="ECO:0000256" key="12">
    <source>
        <dbReference type="ARBA" id="ARBA00022989"/>
    </source>
</evidence>
<dbReference type="PIRSF" id="PIRSF005149">
    <property type="entry name" value="IPC-B_HD"/>
    <property type="match status" value="1"/>
</dbReference>
<feature type="binding site" evidence="19">
    <location>
        <position position="306"/>
    </location>
    <ligand>
        <name>Zn(2+)</name>
        <dbReference type="ChEBI" id="CHEBI:29105"/>
        <label>1</label>
    </ligand>
</feature>
<keyword evidence="11 19" id="KW-0862">Zinc</keyword>
<keyword evidence="16 18" id="KW-0472">Membrane</keyword>
<evidence type="ECO:0000256" key="13">
    <source>
        <dbReference type="ARBA" id="ARBA00023002"/>
    </source>
</evidence>
<keyword evidence="13 18" id="KW-0560">Oxidoreductase</keyword>
<evidence type="ECO:0000256" key="2">
    <source>
        <dbReference type="ARBA" id="ARBA00004991"/>
    </source>
</evidence>
<keyword evidence="7 21" id="KW-0812">Transmembrane</keyword>
<evidence type="ECO:0000259" key="22">
    <source>
        <dbReference type="PROSITE" id="PS50255"/>
    </source>
</evidence>
<keyword evidence="10 18" id="KW-0276">Fatty acid metabolism</keyword>
<dbReference type="GO" id="GO:0005789">
    <property type="term" value="C:endoplasmic reticulum membrane"/>
    <property type="evidence" value="ECO:0007669"/>
    <property type="project" value="UniProtKB-SubCell"/>
</dbReference>
<feature type="binding site" evidence="19">
    <location>
        <position position="246"/>
    </location>
    <ligand>
        <name>Zn(2+)</name>
        <dbReference type="ChEBI" id="CHEBI:29105"/>
        <label>1</label>
    </ligand>
</feature>
<evidence type="ECO:0000256" key="10">
    <source>
        <dbReference type="ARBA" id="ARBA00022832"/>
    </source>
</evidence>
<dbReference type="PANTHER" id="PTHR12863">
    <property type="entry name" value="FATTY ACID HYDROXYLASE"/>
    <property type="match status" value="1"/>
</dbReference>
<dbReference type="EMBL" id="HBIH01010913">
    <property type="protein sequence ID" value="CAE0323954.1"/>
    <property type="molecule type" value="Transcribed_RNA"/>
</dbReference>
<feature type="binding site" evidence="19">
    <location>
        <position position="325"/>
    </location>
    <ligand>
        <name>Zn(2+)</name>
        <dbReference type="ChEBI" id="CHEBI:29105"/>
        <label>1</label>
    </ligand>
</feature>
<feature type="transmembrane region" description="Helical" evidence="21">
    <location>
        <begin position="256"/>
        <end position="277"/>
    </location>
</feature>
<keyword evidence="5 18" id="KW-0444">Lipid biosynthesis</keyword>
<evidence type="ECO:0000256" key="19">
    <source>
        <dbReference type="PIRSR" id="PIRSR005149-1"/>
    </source>
</evidence>
<dbReference type="GO" id="GO:0006633">
    <property type="term" value="P:fatty acid biosynthetic process"/>
    <property type="evidence" value="ECO:0007669"/>
    <property type="project" value="UniProtKB-KW"/>
</dbReference>
<evidence type="ECO:0000256" key="15">
    <source>
        <dbReference type="ARBA" id="ARBA00023098"/>
    </source>
</evidence>
<dbReference type="GO" id="GO:0005506">
    <property type="term" value="F:iron ion binding"/>
    <property type="evidence" value="ECO:0007669"/>
    <property type="project" value="UniProtKB-UniRule"/>
</dbReference>
<comment type="pathway">
    <text evidence="2">Sphingolipid metabolism.</text>
</comment>
<evidence type="ECO:0000256" key="17">
    <source>
        <dbReference type="ARBA" id="ARBA00023160"/>
    </source>
</evidence>
<keyword evidence="6 20" id="KW-0349">Heme</keyword>
<gene>
    <name evidence="23" type="ORF">SINC0208_LOCUS4540</name>
</gene>
<keyword evidence="14 18" id="KW-0408">Iron</keyword>